<dbReference type="Proteomes" id="UP000249633">
    <property type="component" value="Unassembled WGS sequence"/>
</dbReference>
<dbReference type="Pfam" id="PF00034">
    <property type="entry name" value="Cytochrom_C"/>
    <property type="match status" value="1"/>
</dbReference>
<dbReference type="GO" id="GO:0020037">
    <property type="term" value="F:heme binding"/>
    <property type="evidence" value="ECO:0007669"/>
    <property type="project" value="InterPro"/>
</dbReference>
<dbReference type="AlphaFoldDB" id="A0A2W5D8D4"/>
<dbReference type="InterPro" id="IPR009056">
    <property type="entry name" value="Cyt_c-like_dom"/>
</dbReference>
<keyword evidence="2 4" id="KW-0479">Metal-binding</keyword>
<dbReference type="GO" id="GO:0046872">
    <property type="term" value="F:metal ion binding"/>
    <property type="evidence" value="ECO:0007669"/>
    <property type="project" value="UniProtKB-KW"/>
</dbReference>
<dbReference type="InterPro" id="IPR030999">
    <property type="entry name" value="Thiosulf_SoxX"/>
</dbReference>
<evidence type="ECO:0000313" key="8">
    <source>
        <dbReference type="Proteomes" id="UP000249633"/>
    </source>
</evidence>
<dbReference type="GO" id="GO:0009055">
    <property type="term" value="F:electron transfer activity"/>
    <property type="evidence" value="ECO:0007669"/>
    <property type="project" value="InterPro"/>
</dbReference>
<feature type="signal peptide" evidence="5">
    <location>
        <begin position="1"/>
        <end position="19"/>
    </location>
</feature>
<dbReference type="Gene3D" id="1.10.760.10">
    <property type="entry name" value="Cytochrome c-like domain"/>
    <property type="match status" value="1"/>
</dbReference>
<evidence type="ECO:0000256" key="3">
    <source>
        <dbReference type="ARBA" id="ARBA00023004"/>
    </source>
</evidence>
<dbReference type="EMBL" id="QFOD01000025">
    <property type="protein sequence ID" value="PZP28051.1"/>
    <property type="molecule type" value="Genomic_DNA"/>
</dbReference>
<feature type="chain" id="PRO_5016126510" evidence="5">
    <location>
        <begin position="20"/>
        <end position="140"/>
    </location>
</feature>
<evidence type="ECO:0000256" key="5">
    <source>
        <dbReference type="SAM" id="SignalP"/>
    </source>
</evidence>
<comment type="caution">
    <text evidence="7">The sequence shown here is derived from an EMBL/GenBank/DDBJ whole genome shotgun (WGS) entry which is preliminary data.</text>
</comment>
<name>A0A2W5D8D4_9BURK</name>
<evidence type="ECO:0000256" key="4">
    <source>
        <dbReference type="PROSITE-ProRule" id="PRU00433"/>
    </source>
</evidence>
<proteinExistence type="predicted"/>
<gene>
    <name evidence="7" type="primary">soxX</name>
    <name evidence="7" type="ORF">DI603_20380</name>
</gene>
<protein>
    <submittedName>
        <fullName evidence="7">Sulfur oxidation c-type cytochrome SoxX</fullName>
    </submittedName>
</protein>
<keyword evidence="5" id="KW-0732">Signal</keyword>
<sequence>MGRGAALLLLLGALPAAGAQTGVQTGAQPGDATRGQALLQDRNRSLCLLCHALTPAGDANQGNLAPPLAGLAGRLSAAQLRERIADMRAFNPDTVMPPFRSTEGLNRVGAAWAGRPLLTELQLDDLVAYLGTLDAPQAAP</sequence>
<accession>A0A2W5D8D4</accession>
<keyword evidence="1 4" id="KW-0349">Heme</keyword>
<evidence type="ECO:0000313" key="7">
    <source>
        <dbReference type="EMBL" id="PZP28051.1"/>
    </source>
</evidence>
<evidence type="ECO:0000259" key="6">
    <source>
        <dbReference type="PROSITE" id="PS51007"/>
    </source>
</evidence>
<dbReference type="InterPro" id="IPR036909">
    <property type="entry name" value="Cyt_c-like_dom_sf"/>
</dbReference>
<dbReference type="NCBIfam" id="TIGR04485">
    <property type="entry name" value="thiosulf_SoxX"/>
    <property type="match status" value="1"/>
</dbReference>
<dbReference type="SUPFAM" id="SSF46626">
    <property type="entry name" value="Cytochrome c"/>
    <property type="match status" value="1"/>
</dbReference>
<feature type="domain" description="Cytochrome c" evidence="6">
    <location>
        <begin position="30"/>
        <end position="134"/>
    </location>
</feature>
<evidence type="ECO:0000256" key="1">
    <source>
        <dbReference type="ARBA" id="ARBA00022617"/>
    </source>
</evidence>
<evidence type="ECO:0000256" key="2">
    <source>
        <dbReference type="ARBA" id="ARBA00022723"/>
    </source>
</evidence>
<reference evidence="7 8" key="1">
    <citation type="submission" date="2017-08" db="EMBL/GenBank/DDBJ databases">
        <title>Infants hospitalized years apart are colonized by the same room-sourced microbial strains.</title>
        <authorList>
            <person name="Brooks B."/>
            <person name="Olm M.R."/>
            <person name="Firek B.A."/>
            <person name="Baker R."/>
            <person name="Thomas B.C."/>
            <person name="Morowitz M.J."/>
            <person name="Banfield J.F."/>
        </authorList>
    </citation>
    <scope>NUCLEOTIDE SEQUENCE [LARGE SCALE GENOMIC DNA]</scope>
    <source>
        <strain evidence="7">S2_012_000_R2_81</strain>
    </source>
</reference>
<organism evidence="7 8">
    <name type="scientific">Roseateles depolymerans</name>
    <dbReference type="NCBI Taxonomy" id="76731"/>
    <lineage>
        <taxon>Bacteria</taxon>
        <taxon>Pseudomonadati</taxon>
        <taxon>Pseudomonadota</taxon>
        <taxon>Betaproteobacteria</taxon>
        <taxon>Burkholderiales</taxon>
        <taxon>Sphaerotilaceae</taxon>
        <taxon>Roseateles</taxon>
    </lineage>
</organism>
<dbReference type="PROSITE" id="PS51007">
    <property type="entry name" value="CYTC"/>
    <property type="match status" value="1"/>
</dbReference>
<keyword evidence="3 4" id="KW-0408">Iron</keyword>